<dbReference type="Proteomes" id="UP000548476">
    <property type="component" value="Unassembled WGS sequence"/>
</dbReference>
<dbReference type="AlphaFoldDB" id="A0A841FFN4"/>
<comment type="caution">
    <text evidence="1">The sequence shown here is derived from an EMBL/GenBank/DDBJ whole genome shotgun (WGS) entry which is preliminary data.</text>
</comment>
<gene>
    <name evidence="1" type="ORF">HNR73_000214</name>
</gene>
<organism evidence="1 2">
    <name type="scientific">Phytomonospora endophytica</name>
    <dbReference type="NCBI Taxonomy" id="714109"/>
    <lineage>
        <taxon>Bacteria</taxon>
        <taxon>Bacillati</taxon>
        <taxon>Actinomycetota</taxon>
        <taxon>Actinomycetes</taxon>
        <taxon>Micromonosporales</taxon>
        <taxon>Micromonosporaceae</taxon>
        <taxon>Phytomonospora</taxon>
    </lineage>
</organism>
<evidence type="ECO:0000313" key="2">
    <source>
        <dbReference type="Proteomes" id="UP000548476"/>
    </source>
</evidence>
<accession>A0A841FFN4</accession>
<dbReference type="InterPro" id="IPR011009">
    <property type="entry name" value="Kinase-like_dom_sf"/>
</dbReference>
<protein>
    <recommendedName>
        <fullName evidence="3">Aminoglycoside phosphotransferase domain-containing protein</fullName>
    </recommendedName>
</protein>
<dbReference type="RefSeq" id="WP_184785282.1">
    <property type="nucleotide sequence ID" value="NZ_BONT01000064.1"/>
</dbReference>
<evidence type="ECO:0000313" key="1">
    <source>
        <dbReference type="EMBL" id="MBB6032372.1"/>
    </source>
</evidence>
<keyword evidence="2" id="KW-1185">Reference proteome</keyword>
<dbReference type="SUPFAM" id="SSF56112">
    <property type="entry name" value="Protein kinase-like (PK-like)"/>
    <property type="match status" value="1"/>
</dbReference>
<dbReference type="EMBL" id="JACHGT010000001">
    <property type="protein sequence ID" value="MBB6032372.1"/>
    <property type="molecule type" value="Genomic_DNA"/>
</dbReference>
<sequence>MDHDAVGELLSLATPVRVTAAEPLTGRDVGGRWSEDHAHLWRVRLDGPPGTAVVKTHRGDDLSASTYLRNEAAALAFLSRVGGGHGPNLLGATADLVVMEDLGAGTSLDLLLLGDDPDAAADGLRAFALALGRMHADTVGRDGEYYAIRGDGDPSFDRTSLARHRLPESWRKLNVHLGDLPRPGADAEADWSRVMAALADPGERLAFSNGDACPQNCRIGADGRVRLLDFDGAAFRHTALDLASLLLPFPACACWSTLPADVTADVVAAYREVFDADEFDMAVGCAAWVVLRAVRLPRLDAAVVPHPMGFRRRGQLLDQLAVAAGPVGAPLPGLAAWFGELEGALRQRWGVWGGEGGYPAFR</sequence>
<dbReference type="Gene3D" id="3.90.1200.10">
    <property type="match status" value="1"/>
</dbReference>
<evidence type="ECO:0008006" key="3">
    <source>
        <dbReference type="Google" id="ProtNLM"/>
    </source>
</evidence>
<name>A0A841FFN4_9ACTN</name>
<reference evidence="1 2" key="1">
    <citation type="submission" date="2020-08" db="EMBL/GenBank/DDBJ databases">
        <title>Genomic Encyclopedia of Type Strains, Phase IV (KMG-IV): sequencing the most valuable type-strain genomes for metagenomic binning, comparative biology and taxonomic classification.</title>
        <authorList>
            <person name="Goeker M."/>
        </authorList>
    </citation>
    <scope>NUCLEOTIDE SEQUENCE [LARGE SCALE GENOMIC DNA]</scope>
    <source>
        <strain evidence="1 2">YIM 65646</strain>
    </source>
</reference>
<proteinExistence type="predicted"/>
<dbReference type="Gene3D" id="3.30.200.20">
    <property type="entry name" value="Phosphorylase Kinase, domain 1"/>
    <property type="match status" value="1"/>
</dbReference>